<dbReference type="OrthoDB" id="9796919at2"/>
<dbReference type="InterPro" id="IPR050680">
    <property type="entry name" value="YpeA/RimI_acetyltransf"/>
</dbReference>
<evidence type="ECO:0000256" key="2">
    <source>
        <dbReference type="ARBA" id="ARBA00022490"/>
    </source>
</evidence>
<evidence type="ECO:0000256" key="3">
    <source>
        <dbReference type="ARBA" id="ARBA00022679"/>
    </source>
</evidence>
<dbReference type="RefSeq" id="WP_100289644.1">
    <property type="nucleotide sequence ID" value="NZ_PHHA01000028.1"/>
</dbReference>
<dbReference type="InterPro" id="IPR000182">
    <property type="entry name" value="GNAT_dom"/>
</dbReference>
<dbReference type="InterPro" id="IPR006464">
    <property type="entry name" value="AcTrfase_RimI/Ard1"/>
</dbReference>
<feature type="active site" description="Proton acceptor" evidence="5">
    <location>
        <position position="105"/>
    </location>
</feature>
<dbReference type="Gene3D" id="3.40.630.30">
    <property type="match status" value="1"/>
</dbReference>
<dbReference type="Pfam" id="PF00583">
    <property type="entry name" value="Acetyltransf_1"/>
    <property type="match status" value="1"/>
</dbReference>
<evidence type="ECO:0000313" key="9">
    <source>
        <dbReference type="Proteomes" id="UP000229329"/>
    </source>
</evidence>
<feature type="binding site" evidence="5">
    <location>
        <position position="110"/>
    </location>
    <ligand>
        <name>acetyl-CoA</name>
        <dbReference type="ChEBI" id="CHEBI:57288"/>
    </ligand>
</feature>
<reference evidence="8 9" key="1">
    <citation type="submission" date="2017-11" db="EMBL/GenBank/DDBJ databases">
        <title>Reclassification of Bisgaard taxon 7 as Conservatibacter flavescens gen. nov., sp. nov.</title>
        <authorList>
            <person name="Christensen H."/>
        </authorList>
    </citation>
    <scope>NUCLEOTIDE SEQUENCE [LARGE SCALE GENOMIC DNA]</scope>
    <source>
        <strain evidence="8 9">7_4</strain>
    </source>
</reference>
<keyword evidence="2 5" id="KW-0963">Cytoplasm</keyword>
<comment type="catalytic activity">
    <reaction evidence="5 6">
        <text>N-terminal L-alanyl-[ribosomal protein bS18] + acetyl-CoA = N-terminal N(alpha)-acetyl-L-alanyl-[ribosomal protein bS18] + CoA + H(+)</text>
        <dbReference type="Rhea" id="RHEA:43756"/>
        <dbReference type="Rhea" id="RHEA-COMP:10676"/>
        <dbReference type="Rhea" id="RHEA-COMP:10677"/>
        <dbReference type="ChEBI" id="CHEBI:15378"/>
        <dbReference type="ChEBI" id="CHEBI:57287"/>
        <dbReference type="ChEBI" id="CHEBI:57288"/>
        <dbReference type="ChEBI" id="CHEBI:64718"/>
        <dbReference type="ChEBI" id="CHEBI:83683"/>
        <dbReference type="EC" id="2.3.1.266"/>
    </reaction>
</comment>
<feature type="domain" description="N-acetyltransferase" evidence="7">
    <location>
        <begin position="4"/>
        <end position="149"/>
    </location>
</feature>
<dbReference type="NCBIfam" id="TIGR01575">
    <property type="entry name" value="rimI"/>
    <property type="match status" value="1"/>
</dbReference>
<comment type="similarity">
    <text evidence="1 5 6">Belongs to the acetyltransferase family. RimI subfamily.</text>
</comment>
<dbReference type="EC" id="2.3.1.266" evidence="5 6"/>
<dbReference type="Proteomes" id="UP000229329">
    <property type="component" value="Unassembled WGS sequence"/>
</dbReference>
<dbReference type="GO" id="GO:0008999">
    <property type="term" value="F:protein-N-terminal-alanine acetyltransferase activity"/>
    <property type="evidence" value="ECO:0007669"/>
    <property type="project" value="UniProtKB-UniRule"/>
</dbReference>
<feature type="binding site" evidence="5">
    <location>
        <begin position="71"/>
        <end position="73"/>
    </location>
    <ligand>
        <name>acetyl-CoA</name>
        <dbReference type="ChEBI" id="CHEBI:57288"/>
    </ligand>
</feature>
<dbReference type="InterPro" id="IPR016181">
    <property type="entry name" value="Acyl_CoA_acyltransferase"/>
</dbReference>
<comment type="subcellular location">
    <subcellularLocation>
        <location evidence="5 6">Cytoplasm</location>
    </subcellularLocation>
</comment>
<evidence type="ECO:0000256" key="1">
    <source>
        <dbReference type="ARBA" id="ARBA00005395"/>
    </source>
</evidence>
<dbReference type="AlphaFoldDB" id="A0A2M8S008"/>
<dbReference type="PANTHER" id="PTHR43420:SF12">
    <property type="entry name" value="N-ACETYLTRANSFERASE DOMAIN-CONTAINING PROTEIN"/>
    <property type="match status" value="1"/>
</dbReference>
<sequence length="149" mass="17035">MHNIHILPVNPDDFDALYQIEQAAHETPWTMGTLKNNQGERYFNLKLVQQNQIVGFAICQLVLDEATLFNIAIAPQSQGQGFGKYLLQTLINTLREKNITTLWLEVRQSNQKAQCLYSTLGFNEVDIRKNYYPKSDGGRENAVVMALYL</sequence>
<dbReference type="SUPFAM" id="SSF55729">
    <property type="entry name" value="Acyl-CoA N-acyltransferases (Nat)"/>
    <property type="match status" value="1"/>
</dbReference>
<dbReference type="EMBL" id="PHHA01000028">
    <property type="protein sequence ID" value="PJG84482.1"/>
    <property type="molecule type" value="Genomic_DNA"/>
</dbReference>
<dbReference type="HAMAP" id="MF_02210">
    <property type="entry name" value="RimI"/>
    <property type="match status" value="1"/>
</dbReference>
<evidence type="ECO:0000259" key="7">
    <source>
        <dbReference type="PROSITE" id="PS51186"/>
    </source>
</evidence>
<gene>
    <name evidence="5" type="primary">rimI</name>
    <name evidence="8" type="ORF">CVP05_10695</name>
</gene>
<proteinExistence type="inferred from homology"/>
<keyword evidence="4 5" id="KW-0012">Acyltransferase</keyword>
<protein>
    <recommendedName>
        <fullName evidence="5 6">[Ribosomal protein bS18]-alanine N-acetyltransferase</fullName>
        <ecNumber evidence="5 6">2.3.1.266</ecNumber>
    </recommendedName>
</protein>
<organism evidence="8 9">
    <name type="scientific">Conservatibacter flavescens</name>
    <dbReference type="NCBI Taxonomy" id="28161"/>
    <lineage>
        <taxon>Bacteria</taxon>
        <taxon>Pseudomonadati</taxon>
        <taxon>Pseudomonadota</taxon>
        <taxon>Gammaproteobacteria</taxon>
        <taxon>Pasteurellales</taxon>
        <taxon>Pasteurellaceae</taxon>
        <taxon>Conservatibacter</taxon>
    </lineage>
</organism>
<feature type="active site" description="Proton donor" evidence="5">
    <location>
        <position position="117"/>
    </location>
</feature>
<dbReference type="GO" id="GO:0005737">
    <property type="term" value="C:cytoplasm"/>
    <property type="evidence" value="ECO:0007669"/>
    <property type="project" value="UniProtKB-SubCell"/>
</dbReference>
<dbReference type="CDD" id="cd04301">
    <property type="entry name" value="NAT_SF"/>
    <property type="match status" value="1"/>
</dbReference>
<evidence type="ECO:0000256" key="5">
    <source>
        <dbReference type="HAMAP-Rule" id="MF_02210"/>
    </source>
</evidence>
<evidence type="ECO:0000313" key="8">
    <source>
        <dbReference type="EMBL" id="PJG84482.1"/>
    </source>
</evidence>
<dbReference type="NCBIfam" id="NF007025">
    <property type="entry name" value="PRK09491.1"/>
    <property type="match status" value="1"/>
</dbReference>
<keyword evidence="3 5" id="KW-0808">Transferase</keyword>
<evidence type="ECO:0000256" key="4">
    <source>
        <dbReference type="ARBA" id="ARBA00023315"/>
    </source>
</evidence>
<comment type="caution">
    <text evidence="5">Lacks conserved residue(s) required for the propagation of feature annotation.</text>
</comment>
<comment type="function">
    <text evidence="5 6">Acetylates the N-terminal alanine of ribosomal protein bS18.</text>
</comment>
<keyword evidence="9" id="KW-1185">Reference proteome</keyword>
<dbReference type="PANTHER" id="PTHR43420">
    <property type="entry name" value="ACETYLTRANSFERASE"/>
    <property type="match status" value="1"/>
</dbReference>
<evidence type="ECO:0000256" key="6">
    <source>
        <dbReference type="RuleBase" id="RU363094"/>
    </source>
</evidence>
<comment type="caution">
    <text evidence="8">The sequence shown here is derived from an EMBL/GenBank/DDBJ whole genome shotgun (WGS) entry which is preliminary data.</text>
</comment>
<accession>A0A2M8S008</accession>
<dbReference type="InterPro" id="IPR043690">
    <property type="entry name" value="RimI"/>
</dbReference>
<dbReference type="PROSITE" id="PS51186">
    <property type="entry name" value="GNAT"/>
    <property type="match status" value="1"/>
</dbReference>
<name>A0A2M8S008_9PAST</name>